<keyword evidence="1" id="KW-0436">Ligase</keyword>
<dbReference type="Gene3D" id="3.90.1140.10">
    <property type="entry name" value="Cyclic phosphodiesterase"/>
    <property type="match status" value="1"/>
</dbReference>
<name>A0AAU8DTK4_9ACTN</name>
<dbReference type="SUPFAM" id="SSF55144">
    <property type="entry name" value="LigT-like"/>
    <property type="match status" value="1"/>
</dbReference>
<protein>
    <submittedName>
        <fullName evidence="1">2'-5' RNA ligase family protein</fullName>
    </submittedName>
</protein>
<dbReference type="GO" id="GO:0016874">
    <property type="term" value="F:ligase activity"/>
    <property type="evidence" value="ECO:0007669"/>
    <property type="project" value="UniProtKB-KW"/>
</dbReference>
<sequence>MVQSIELLADESIDDWIWTQWRALEQAGLPSQVKHGSLTNWPHVTLAVADSISTAVDDAVSARVAQALPMQMQVGGVIWFPGRRHVVARAVIASDALLGLHSGVSRCLAGLEGQGARMAPGAWTPHLTLARGVRTEQLPQVIAALAEMEDIAAERTGTFTACRRWDSNARITWEL</sequence>
<evidence type="ECO:0000313" key="1">
    <source>
        <dbReference type="EMBL" id="XCG65283.1"/>
    </source>
</evidence>
<dbReference type="EMBL" id="CP159218">
    <property type="protein sequence ID" value="XCG65283.1"/>
    <property type="molecule type" value="Genomic_DNA"/>
</dbReference>
<reference evidence="1" key="1">
    <citation type="submission" date="2024-05" db="EMBL/GenBank/DDBJ databases">
        <authorList>
            <person name="Cai S.Y."/>
            <person name="Jin L.M."/>
            <person name="Li H.R."/>
        </authorList>
    </citation>
    <scope>NUCLEOTIDE SEQUENCE</scope>
    <source>
        <strain evidence="1">A5-74</strain>
    </source>
</reference>
<proteinExistence type="predicted"/>
<dbReference type="AlphaFoldDB" id="A0AAU8DTK4"/>
<organism evidence="1">
    <name type="scientific">Nakamurella sp. A5-74</name>
    <dbReference type="NCBI Taxonomy" id="3158264"/>
    <lineage>
        <taxon>Bacteria</taxon>
        <taxon>Bacillati</taxon>
        <taxon>Actinomycetota</taxon>
        <taxon>Actinomycetes</taxon>
        <taxon>Nakamurellales</taxon>
        <taxon>Nakamurellaceae</taxon>
        <taxon>Nakamurella</taxon>
    </lineage>
</organism>
<accession>A0AAU8DTK4</accession>
<dbReference type="RefSeq" id="WP_353650888.1">
    <property type="nucleotide sequence ID" value="NZ_CP159218.1"/>
</dbReference>
<dbReference type="InterPro" id="IPR009097">
    <property type="entry name" value="Cyclic_Pdiesterase"/>
</dbReference>
<dbReference type="Pfam" id="PF13563">
    <property type="entry name" value="2_5_RNA_ligase2"/>
    <property type="match status" value="1"/>
</dbReference>
<gene>
    <name evidence="1" type="ORF">ABLG96_08350</name>
</gene>